<comment type="similarity">
    <text evidence="1">Belongs to the bacterial solute-binding protein 5 family.</text>
</comment>
<keyword evidence="8" id="KW-1185">Reference proteome</keyword>
<dbReference type="Gene3D" id="3.40.190.10">
    <property type="entry name" value="Periplasmic binding protein-like II"/>
    <property type="match status" value="1"/>
</dbReference>
<dbReference type="PIRSF" id="PIRSF002741">
    <property type="entry name" value="MppA"/>
    <property type="match status" value="1"/>
</dbReference>
<evidence type="ECO:0000259" key="6">
    <source>
        <dbReference type="Pfam" id="PF00496"/>
    </source>
</evidence>
<evidence type="ECO:0000256" key="4">
    <source>
        <dbReference type="SAM" id="MobiDB-lite"/>
    </source>
</evidence>
<dbReference type="OrthoDB" id="9796817at2"/>
<dbReference type="Gene3D" id="3.10.105.10">
    <property type="entry name" value="Dipeptide-binding Protein, Domain 3"/>
    <property type="match status" value="1"/>
</dbReference>
<dbReference type="PANTHER" id="PTHR30290:SF9">
    <property type="entry name" value="OLIGOPEPTIDE-BINDING PROTEIN APPA"/>
    <property type="match status" value="1"/>
</dbReference>
<dbReference type="EMBL" id="MKIR01000020">
    <property type="protein sequence ID" value="OFI49239.1"/>
    <property type="molecule type" value="Genomic_DNA"/>
</dbReference>
<evidence type="ECO:0000313" key="8">
    <source>
        <dbReference type="Proteomes" id="UP000178622"/>
    </source>
</evidence>
<feature type="compositionally biased region" description="Basic and acidic residues" evidence="4">
    <location>
        <begin position="32"/>
        <end position="45"/>
    </location>
</feature>
<dbReference type="GO" id="GO:0015833">
    <property type="term" value="P:peptide transport"/>
    <property type="evidence" value="ECO:0007669"/>
    <property type="project" value="TreeGrafter"/>
</dbReference>
<evidence type="ECO:0000313" key="7">
    <source>
        <dbReference type="EMBL" id="OFI49239.1"/>
    </source>
</evidence>
<dbReference type="GO" id="GO:0042597">
    <property type="term" value="C:periplasmic space"/>
    <property type="evidence" value="ECO:0007669"/>
    <property type="project" value="UniProtKB-ARBA"/>
</dbReference>
<feature type="chain" id="PRO_5039484958" evidence="5">
    <location>
        <begin position="24"/>
        <end position="624"/>
    </location>
</feature>
<dbReference type="SUPFAM" id="SSF53850">
    <property type="entry name" value="Periplasmic binding protein-like II"/>
    <property type="match status" value="1"/>
</dbReference>
<comment type="caution">
    <text evidence="7">The sequence shown here is derived from an EMBL/GenBank/DDBJ whole genome shotgun (WGS) entry which is preliminary data.</text>
</comment>
<evidence type="ECO:0000256" key="2">
    <source>
        <dbReference type="ARBA" id="ARBA00022448"/>
    </source>
</evidence>
<dbReference type="InterPro" id="IPR030678">
    <property type="entry name" value="Peptide/Ni-bd"/>
</dbReference>
<keyword evidence="2" id="KW-0813">Transport</keyword>
<dbReference type="Proteomes" id="UP000178622">
    <property type="component" value="Unassembled WGS sequence"/>
</dbReference>
<dbReference type="InterPro" id="IPR039424">
    <property type="entry name" value="SBP_5"/>
</dbReference>
<feature type="region of interest" description="Disordered" evidence="4">
    <location>
        <begin position="24"/>
        <end position="45"/>
    </location>
</feature>
<keyword evidence="3 5" id="KW-0732">Signal</keyword>
<evidence type="ECO:0000256" key="1">
    <source>
        <dbReference type="ARBA" id="ARBA00005695"/>
    </source>
</evidence>
<dbReference type="Pfam" id="PF00496">
    <property type="entry name" value="SBP_bac_5"/>
    <property type="match status" value="1"/>
</dbReference>
<dbReference type="AlphaFoldDB" id="A0A1E8GLV9"/>
<reference evidence="8" key="1">
    <citation type="submission" date="2016-09" db="EMBL/GenBank/DDBJ databases">
        <title>Draft genome sequence of a novel species of the family Streptococcaceae isolated from flowers.</title>
        <authorList>
            <person name="Chuah L.-O."/>
            <person name="Yap K.-P."/>
            <person name="Thong K.L."/>
            <person name="Liong M.T."/>
            <person name="Ahmad R."/>
            <person name="Rusul G."/>
        </authorList>
    </citation>
    <scope>NUCLEOTIDE SEQUENCE [LARGE SCALE GENOMIC DNA]</scope>
    <source>
        <strain evidence="8">DF1</strain>
    </source>
</reference>
<feature type="signal peptide" evidence="5">
    <location>
        <begin position="1"/>
        <end position="23"/>
    </location>
</feature>
<protein>
    <submittedName>
        <fullName evidence="7">Peptide-binding protein</fullName>
    </submittedName>
</protein>
<accession>A0A1E8GLV9</accession>
<evidence type="ECO:0000256" key="3">
    <source>
        <dbReference type="ARBA" id="ARBA00022729"/>
    </source>
</evidence>
<sequence length="624" mass="69005">MSKVVKRVLGVAAVTTVALGLGACSSSSSSDKGTDKKDSKDEKVGDFNVSYANPDKAIEGGDLTYGYIAETPFIGQWLSPLSTDAIDSKVQSPAFAPVFAIDSSFTIQNGKDKGGLADIEFDKDKKTALVTLHDGVKWSDGQAITARDLYYPYEIIANDKAKSTRWTDSLANIEGLEDYHNNKTDKISGLTFPDGEDGKKLLIQFKENKPGFTQSGNGYFLETIAPYHYLKDVPFEKLVSDEKTTTKPLVAGPFKPVKIVPGESIRYEVNENYSGPKPKLKSVTVKTVTPAKAVAALKAQEFDILDGTTNDLYPEVKKLTSKGYEILGQQDLYVSLLYYNVGHYDKEKSVNVSDRETPVQDPKVRQALSYALNTDQINETLNNGLNTRAIGTIPPVFKDYASKGDGFPLDLDKANKLLDEAGWKLDKDAKGKDGKTNDASDKGYRVKDGKTLSLTFMARSGQATSEPIAQSYINQWKQIGVDVSLYNNKLTDFNSWGDIVQSSGKTKENQSWDITQGAWSLSSEPSQQDLFSASAPFNFGHFTSDELTKDLNDIDSEKAMDPEYRKKAFQKYQDYLQETAFVTPLSFKIVWTPVNKRVQNFTLDYGENELWAKLAVTSDKPSDK</sequence>
<dbReference type="InterPro" id="IPR000914">
    <property type="entry name" value="SBP_5_dom"/>
</dbReference>
<name>A0A1E8GLV9_9LACT</name>
<dbReference type="PANTHER" id="PTHR30290">
    <property type="entry name" value="PERIPLASMIC BINDING COMPONENT OF ABC TRANSPORTER"/>
    <property type="match status" value="1"/>
</dbReference>
<proteinExistence type="inferred from homology"/>
<evidence type="ECO:0000256" key="5">
    <source>
        <dbReference type="SAM" id="SignalP"/>
    </source>
</evidence>
<dbReference type="PROSITE" id="PS51257">
    <property type="entry name" value="PROKAR_LIPOPROTEIN"/>
    <property type="match status" value="1"/>
</dbReference>
<dbReference type="RefSeq" id="WP_070792297.1">
    <property type="nucleotide sequence ID" value="NZ_MKIR01000020.1"/>
</dbReference>
<gene>
    <name evidence="7" type="ORF">BG261_03985</name>
</gene>
<dbReference type="GO" id="GO:0043190">
    <property type="term" value="C:ATP-binding cassette (ABC) transporter complex"/>
    <property type="evidence" value="ECO:0007669"/>
    <property type="project" value="InterPro"/>
</dbReference>
<dbReference type="STRING" id="1859473.BG261_03985"/>
<organism evidence="7 8">
    <name type="scientific">Floricoccus tropicus</name>
    <dbReference type="NCBI Taxonomy" id="1859473"/>
    <lineage>
        <taxon>Bacteria</taxon>
        <taxon>Bacillati</taxon>
        <taxon>Bacillota</taxon>
        <taxon>Bacilli</taxon>
        <taxon>Lactobacillales</taxon>
        <taxon>Streptococcaceae</taxon>
        <taxon>Floricoccus</taxon>
    </lineage>
</organism>
<dbReference type="GO" id="GO:1904680">
    <property type="term" value="F:peptide transmembrane transporter activity"/>
    <property type="evidence" value="ECO:0007669"/>
    <property type="project" value="TreeGrafter"/>
</dbReference>
<feature type="domain" description="Solute-binding protein family 5" evidence="6">
    <location>
        <begin position="118"/>
        <end position="531"/>
    </location>
</feature>